<dbReference type="PANTHER" id="PTHR21015">
    <property type="entry name" value="UDP-N-ACETYLGLUCOSAMINE--N-ACETYLMURAMYL-(PENTAPEPTIDE) PYROPHOSPHORYL-UNDECAPRENOL N-ACETYLGLUCOSAMINE TRANSFERASE 1"/>
    <property type="match status" value="1"/>
</dbReference>
<gene>
    <name evidence="2" type="ORF">LZZ85_17290</name>
</gene>
<protein>
    <submittedName>
        <fullName evidence="2">Glycosyl transferase family 28</fullName>
    </submittedName>
</protein>
<comment type="caution">
    <text evidence="2">The sequence shown here is derived from an EMBL/GenBank/DDBJ whole genome shotgun (WGS) entry which is preliminary data.</text>
</comment>
<dbReference type="RefSeq" id="WP_237874592.1">
    <property type="nucleotide sequence ID" value="NZ_JAKLTR010000011.1"/>
</dbReference>
<organism evidence="2 3">
    <name type="scientific">Terrimonas ginsenosidimutans</name>
    <dbReference type="NCBI Taxonomy" id="2908004"/>
    <lineage>
        <taxon>Bacteria</taxon>
        <taxon>Pseudomonadati</taxon>
        <taxon>Bacteroidota</taxon>
        <taxon>Chitinophagia</taxon>
        <taxon>Chitinophagales</taxon>
        <taxon>Chitinophagaceae</taxon>
        <taxon>Terrimonas</taxon>
    </lineage>
</organism>
<proteinExistence type="predicted"/>
<reference evidence="2" key="1">
    <citation type="submission" date="2022-01" db="EMBL/GenBank/DDBJ databases">
        <authorList>
            <person name="Jo J.-H."/>
            <person name="Im W.-T."/>
        </authorList>
    </citation>
    <scope>NUCLEOTIDE SEQUENCE</scope>
    <source>
        <strain evidence="2">NA20</strain>
    </source>
</reference>
<dbReference type="GO" id="GO:0016740">
    <property type="term" value="F:transferase activity"/>
    <property type="evidence" value="ECO:0007669"/>
    <property type="project" value="UniProtKB-KW"/>
</dbReference>
<dbReference type="Pfam" id="PF04101">
    <property type="entry name" value="Glyco_tran_28_C"/>
    <property type="match status" value="1"/>
</dbReference>
<name>A0ABS9KUN1_9BACT</name>
<dbReference type="EMBL" id="JAKLTR010000011">
    <property type="protein sequence ID" value="MCG2616054.1"/>
    <property type="molecule type" value="Genomic_DNA"/>
</dbReference>
<dbReference type="Gene3D" id="3.40.50.2000">
    <property type="entry name" value="Glycogen Phosphorylase B"/>
    <property type="match status" value="1"/>
</dbReference>
<dbReference type="PANTHER" id="PTHR21015:SF22">
    <property type="entry name" value="GLYCOSYLTRANSFERASE"/>
    <property type="match status" value="1"/>
</dbReference>
<evidence type="ECO:0000313" key="2">
    <source>
        <dbReference type="EMBL" id="MCG2616054.1"/>
    </source>
</evidence>
<sequence>MAKFSSDKHVVKNRHDRPRVLVAPLDWGLGHATRCIPVIYELQKQQADVWLAGERSQEHLLRQEFPGLPFLPLRGYRVRYSKKASGLWRALLRQMPGLWGSVQREKKWLSAMIEQHQFDLVISDNRFGLSHPGVPCVFITHQLTIKTSLGKWLDKQAQRMNYQFIRRFQECWIPDYKTEPNLAGSLAHPIVFPDIPCFYTGILSRLQQNNTPITQRHLFISLSGPEPQRTIWEDRLINDLFNYKGTATVVRGLPDSDRLMPSTNDIRFFNHLGSQAFAEELGKAEWVICRSGYSTVMDLAKMGKKAILVPTPGQPEQEYLAQHLHNNGFAPFISQKDFTLERALSIASDYTYRPFDNNRNTVAEVVEQLVRKVFV</sequence>
<dbReference type="SUPFAM" id="SSF53756">
    <property type="entry name" value="UDP-Glycosyltransferase/glycogen phosphorylase"/>
    <property type="match status" value="1"/>
</dbReference>
<keyword evidence="3" id="KW-1185">Reference proteome</keyword>
<feature type="domain" description="Glycosyl transferase family 28 C-terminal" evidence="1">
    <location>
        <begin position="277"/>
        <end position="342"/>
    </location>
</feature>
<dbReference type="Proteomes" id="UP001165367">
    <property type="component" value="Unassembled WGS sequence"/>
</dbReference>
<evidence type="ECO:0000259" key="1">
    <source>
        <dbReference type="Pfam" id="PF04101"/>
    </source>
</evidence>
<evidence type="ECO:0000313" key="3">
    <source>
        <dbReference type="Proteomes" id="UP001165367"/>
    </source>
</evidence>
<accession>A0ABS9KUN1</accession>
<keyword evidence="2" id="KW-0808">Transferase</keyword>
<dbReference type="InterPro" id="IPR007235">
    <property type="entry name" value="Glyco_trans_28_C"/>
</dbReference>